<proteinExistence type="inferred from homology"/>
<dbReference type="InterPro" id="IPR011990">
    <property type="entry name" value="TPR-like_helical_dom_sf"/>
</dbReference>
<dbReference type="PANTHER" id="PTHR35807">
    <property type="entry name" value="TRANSCRIPTIONAL REGULATOR REDD-RELATED"/>
    <property type="match status" value="1"/>
</dbReference>
<gene>
    <name evidence="9" type="ORF">ACFFRN_35975</name>
</gene>
<evidence type="ECO:0000256" key="7">
    <source>
        <dbReference type="SAM" id="MobiDB-lite"/>
    </source>
</evidence>
<evidence type="ECO:0000256" key="5">
    <source>
        <dbReference type="ARBA" id="ARBA00023163"/>
    </source>
</evidence>
<accession>A0ABV5QA18</accession>
<dbReference type="SUPFAM" id="SSF52540">
    <property type="entry name" value="P-loop containing nucleoside triphosphate hydrolases"/>
    <property type="match status" value="1"/>
</dbReference>
<dbReference type="SMART" id="SM00862">
    <property type="entry name" value="Trans_reg_C"/>
    <property type="match status" value="1"/>
</dbReference>
<feature type="domain" description="OmpR/PhoB-type" evidence="8">
    <location>
        <begin position="1"/>
        <end position="99"/>
    </location>
</feature>
<feature type="region of interest" description="Disordered" evidence="7">
    <location>
        <begin position="255"/>
        <end position="292"/>
    </location>
</feature>
<dbReference type="InterPro" id="IPR036388">
    <property type="entry name" value="WH-like_DNA-bd_sf"/>
</dbReference>
<dbReference type="InterPro" id="IPR016032">
    <property type="entry name" value="Sig_transdc_resp-reg_C-effctor"/>
</dbReference>
<comment type="caution">
    <text evidence="9">The sequence shown here is derived from an EMBL/GenBank/DDBJ whole genome shotgun (WGS) entry which is preliminary data.</text>
</comment>
<keyword evidence="3" id="KW-0805">Transcription regulation</keyword>
<evidence type="ECO:0000256" key="1">
    <source>
        <dbReference type="ARBA" id="ARBA00005820"/>
    </source>
</evidence>
<organism evidence="9 10">
    <name type="scientific">Nonomuraea roseola</name>
    <dbReference type="NCBI Taxonomy" id="46179"/>
    <lineage>
        <taxon>Bacteria</taxon>
        <taxon>Bacillati</taxon>
        <taxon>Actinomycetota</taxon>
        <taxon>Actinomycetes</taxon>
        <taxon>Streptosporangiales</taxon>
        <taxon>Streptosporangiaceae</taxon>
        <taxon>Nonomuraea</taxon>
    </lineage>
</organism>
<evidence type="ECO:0000256" key="4">
    <source>
        <dbReference type="ARBA" id="ARBA00023125"/>
    </source>
</evidence>
<dbReference type="EMBL" id="JBHMCE010000012">
    <property type="protein sequence ID" value="MFB9532034.1"/>
    <property type="molecule type" value="Genomic_DNA"/>
</dbReference>
<dbReference type="Gene3D" id="3.40.50.300">
    <property type="entry name" value="P-loop containing nucleotide triphosphate hydrolases"/>
    <property type="match status" value="1"/>
</dbReference>
<keyword evidence="4 6" id="KW-0238">DNA-binding</keyword>
<comment type="similarity">
    <text evidence="1">Belongs to the AfsR/DnrI/RedD regulatory family.</text>
</comment>
<dbReference type="RefSeq" id="WP_346131149.1">
    <property type="nucleotide sequence ID" value="NZ_BAAAXC010000015.1"/>
</dbReference>
<name>A0ABV5QA18_9ACTN</name>
<dbReference type="SUPFAM" id="SSF48452">
    <property type="entry name" value="TPR-like"/>
    <property type="match status" value="2"/>
</dbReference>
<dbReference type="CDD" id="cd15831">
    <property type="entry name" value="BTAD"/>
    <property type="match status" value="1"/>
</dbReference>
<sequence>MSFATVEFGILGPLEVLVGGEPVHVGGPRAQAALALLLLGPGRAVSVERLVDVLWGEDPPSSARGQVAIVVSTLRRSLREAGADPSVIETVAAGYRVPPAVRLDALEAERGIADARAAAAAGRQAEAASAMRRALALWRGPTLANLGRAVPGTAVWEELRLAATDECVELELALGRHGELVAELTALVAEHPLRERGRAQLMRALYLNGRRAEALETYQAARDLLGAETLGLEPGPELRRAQRAVLTDEPALFRSPAEPALPQGSSPHEHAAASCSPDACDAGDQDDPGVVTRPAELPAAAAAGFVGRAVELRYIHKLAGEDLPIVAINGPGGVGKSTLAVEAARRLTERFTDGQLYADLHGATPGLAPLGPAEVLGRFLRSLGSPDVPAEVDEAAARFRSLTAHRRILVLLDNATGVAQVRPLLPAGPRCMVVVTSRRPLTTLDGTAHVHLEAMADDEALSLLESALGDSRAAADPEAAREIVRLCGGLPLAVRIVGARGAARPSHPLTELRTALVEARTRLDSLEYADLAVRTSFSVGLRDEPDAPLFGLLGALDARTYTPGVAAALLDCDEAEAAAALSRLADARLIDRVAPHRYAMHDLLRLYARELAPSDARAALGRTAHGYLATVLRAKEVMKAGPATLPEGFGVERPSQPLAGRAEAMAWLDAEGDNLLSVIPQLLGSLDGYALGALLCVNVSTPLFVRGRIHELLALHQHFLEAARAGQDREGQADAHNHLGIANQGLGRAEAGATHFEKAASLWKELGRDDREASALSNLSIPYRWLGRLEESMRCVLHAIELFQRLGQRGPEAANWDSLGLTYRALGRLDDCLRALERGLAIRRELGKDQEVGISLSHLAETHLRHGDPAMAREQFEQARRLAVAAGDRYGEALCLWGLGRAAHALGEPAAREHWVASAGLLRELRLMTPEEARQLLRQRVPATPSAIRRRM</sequence>
<evidence type="ECO:0000256" key="2">
    <source>
        <dbReference type="ARBA" id="ARBA00022737"/>
    </source>
</evidence>
<dbReference type="PRINTS" id="PR00364">
    <property type="entry name" value="DISEASERSIST"/>
</dbReference>
<dbReference type="Pfam" id="PF00486">
    <property type="entry name" value="Trans_reg_C"/>
    <property type="match status" value="1"/>
</dbReference>
<evidence type="ECO:0000259" key="8">
    <source>
        <dbReference type="PROSITE" id="PS51755"/>
    </source>
</evidence>
<dbReference type="InterPro" id="IPR001867">
    <property type="entry name" value="OmpR/PhoB-type_DNA-bd"/>
</dbReference>
<dbReference type="Gene3D" id="1.10.8.430">
    <property type="entry name" value="Helical domain of apoptotic protease-activating factors"/>
    <property type="match status" value="1"/>
</dbReference>
<dbReference type="SMART" id="SM00028">
    <property type="entry name" value="TPR"/>
    <property type="match status" value="5"/>
</dbReference>
<dbReference type="InterPro" id="IPR002182">
    <property type="entry name" value="NB-ARC"/>
</dbReference>
<dbReference type="Pfam" id="PF13424">
    <property type="entry name" value="TPR_12"/>
    <property type="match status" value="1"/>
</dbReference>
<dbReference type="SMART" id="SM01043">
    <property type="entry name" value="BTAD"/>
    <property type="match status" value="1"/>
</dbReference>
<keyword evidence="10" id="KW-1185">Reference proteome</keyword>
<protein>
    <submittedName>
        <fullName evidence="9">BTAD domain-containing putative transcriptional regulator</fullName>
    </submittedName>
</protein>
<dbReference type="Pfam" id="PF03704">
    <property type="entry name" value="BTAD"/>
    <property type="match status" value="1"/>
</dbReference>
<dbReference type="InterPro" id="IPR027417">
    <property type="entry name" value="P-loop_NTPase"/>
</dbReference>
<dbReference type="InterPro" id="IPR005158">
    <property type="entry name" value="BTAD"/>
</dbReference>
<reference evidence="9 10" key="1">
    <citation type="submission" date="2024-09" db="EMBL/GenBank/DDBJ databases">
        <authorList>
            <person name="Sun Q."/>
            <person name="Mori K."/>
        </authorList>
    </citation>
    <scope>NUCLEOTIDE SEQUENCE [LARGE SCALE GENOMIC DNA]</scope>
    <source>
        <strain evidence="9 10">JCM 3323</strain>
    </source>
</reference>
<dbReference type="InterPro" id="IPR042197">
    <property type="entry name" value="Apaf_helical"/>
</dbReference>
<dbReference type="Gene3D" id="1.10.10.10">
    <property type="entry name" value="Winged helix-like DNA-binding domain superfamily/Winged helix DNA-binding domain"/>
    <property type="match status" value="1"/>
</dbReference>
<dbReference type="Gene3D" id="1.25.40.10">
    <property type="entry name" value="Tetratricopeptide repeat domain"/>
    <property type="match status" value="2"/>
</dbReference>
<evidence type="ECO:0000256" key="6">
    <source>
        <dbReference type="PROSITE-ProRule" id="PRU01091"/>
    </source>
</evidence>
<dbReference type="InterPro" id="IPR019734">
    <property type="entry name" value="TPR_rpt"/>
</dbReference>
<dbReference type="SUPFAM" id="SSF46894">
    <property type="entry name" value="C-terminal effector domain of the bipartite response regulators"/>
    <property type="match status" value="1"/>
</dbReference>
<dbReference type="PANTHER" id="PTHR35807:SF1">
    <property type="entry name" value="TRANSCRIPTIONAL REGULATOR REDD"/>
    <property type="match status" value="1"/>
</dbReference>
<evidence type="ECO:0000313" key="9">
    <source>
        <dbReference type="EMBL" id="MFB9532034.1"/>
    </source>
</evidence>
<evidence type="ECO:0000256" key="3">
    <source>
        <dbReference type="ARBA" id="ARBA00023015"/>
    </source>
</evidence>
<dbReference type="InterPro" id="IPR051677">
    <property type="entry name" value="AfsR-DnrI-RedD_regulator"/>
</dbReference>
<feature type="DNA-binding region" description="OmpR/PhoB-type" evidence="6">
    <location>
        <begin position="1"/>
        <end position="99"/>
    </location>
</feature>
<dbReference type="Pfam" id="PF00931">
    <property type="entry name" value="NB-ARC"/>
    <property type="match status" value="1"/>
</dbReference>
<dbReference type="Proteomes" id="UP001589646">
    <property type="component" value="Unassembled WGS sequence"/>
</dbReference>
<evidence type="ECO:0000313" key="10">
    <source>
        <dbReference type="Proteomes" id="UP001589646"/>
    </source>
</evidence>
<dbReference type="PROSITE" id="PS51755">
    <property type="entry name" value="OMPR_PHOB"/>
    <property type="match status" value="1"/>
</dbReference>
<keyword evidence="2" id="KW-0677">Repeat</keyword>
<keyword evidence="5" id="KW-0804">Transcription</keyword>